<protein>
    <submittedName>
        <fullName evidence="1">Uncharacterized protein</fullName>
    </submittedName>
</protein>
<reference evidence="1 2" key="1">
    <citation type="submission" date="2018-07" db="EMBL/GenBank/DDBJ databases">
        <title>Venubactetium sediminum gen. nov., sp. nov., isolated from a marine solar saltern.</title>
        <authorList>
            <person name="Wang S."/>
        </authorList>
    </citation>
    <scope>NUCLEOTIDE SEQUENCE [LARGE SCALE GENOMIC DNA]</scope>
    <source>
        <strain evidence="1 2">WD2A32</strain>
    </source>
</reference>
<proteinExistence type="predicted"/>
<comment type="caution">
    <text evidence="1">The sequence shown here is derived from an EMBL/GenBank/DDBJ whole genome shotgun (WGS) entry which is preliminary data.</text>
</comment>
<evidence type="ECO:0000313" key="1">
    <source>
        <dbReference type="EMBL" id="RDD60468.1"/>
    </source>
</evidence>
<evidence type="ECO:0000313" key="2">
    <source>
        <dbReference type="Proteomes" id="UP000253941"/>
    </source>
</evidence>
<organism evidence="1 2">
    <name type="scientific">Ferruginivarius sediminum</name>
    <dbReference type="NCBI Taxonomy" id="2661937"/>
    <lineage>
        <taxon>Bacteria</taxon>
        <taxon>Pseudomonadati</taxon>
        <taxon>Pseudomonadota</taxon>
        <taxon>Alphaproteobacteria</taxon>
        <taxon>Rhodospirillales</taxon>
        <taxon>Rhodospirillaceae</taxon>
        <taxon>Ferruginivarius</taxon>
    </lineage>
</organism>
<keyword evidence="2" id="KW-1185">Reference proteome</keyword>
<accession>A0A369T5E2</accession>
<gene>
    <name evidence="1" type="ORF">DRB17_17870</name>
</gene>
<name>A0A369T5E2_9PROT</name>
<dbReference type="AlphaFoldDB" id="A0A369T5E2"/>
<sequence>MEATMPAPENQFPAPVRHELVRTLDVLRSVPAGVTSLDAGIARALGFDVEEGSFGAWYGRREFGSKVILPRLTGNLECVGPWLNAPYVLVAECADGPYSIFFPHPLEPDRQIRETAATPALAACAAVVRRELLRLDAERAGDTPDGAGDTP</sequence>
<dbReference type="EMBL" id="QPMH01000026">
    <property type="protein sequence ID" value="RDD60468.1"/>
    <property type="molecule type" value="Genomic_DNA"/>
</dbReference>
<dbReference type="Proteomes" id="UP000253941">
    <property type="component" value="Unassembled WGS sequence"/>
</dbReference>